<evidence type="ECO:0000313" key="2">
    <source>
        <dbReference type="Proteomes" id="UP000183805"/>
    </source>
</evidence>
<dbReference type="Proteomes" id="UP000183805">
    <property type="component" value="Unassembled WGS sequence"/>
</dbReference>
<keyword evidence="2" id="KW-1185">Reference proteome</keyword>
<proteinExistence type="predicted"/>
<sequence>MATTSRFKIGAHLSFSAEQLTEQLIKLGCRSNFKIKNINEFMPANSKEAFYVHEQSGQAKLVIRPVFEVFSDDFEALDGISRIKDYFHSSEMTRFPTRIYKSAQPIHYGLAFKVTSVLAAEQFIKQFNKILTQ</sequence>
<organism evidence="1 2">
    <name type="scientific">Pseudoalteromonas lipolytica</name>
    <dbReference type="NCBI Taxonomy" id="570156"/>
    <lineage>
        <taxon>Bacteria</taxon>
        <taxon>Pseudomonadati</taxon>
        <taxon>Pseudomonadota</taxon>
        <taxon>Gammaproteobacteria</taxon>
        <taxon>Alteromonadales</taxon>
        <taxon>Pseudoalteromonadaceae</taxon>
        <taxon>Pseudoalteromonas</taxon>
    </lineage>
</organism>
<name>A0ABY1GDY4_9GAMM</name>
<dbReference type="EMBL" id="FPAZ01000005">
    <property type="protein sequence ID" value="SFT57503.1"/>
    <property type="molecule type" value="Genomic_DNA"/>
</dbReference>
<protein>
    <submittedName>
        <fullName evidence="1">Uncharacterized protein</fullName>
    </submittedName>
</protein>
<comment type="caution">
    <text evidence="1">The sequence shown here is derived from an EMBL/GenBank/DDBJ whole genome shotgun (WGS) entry which is preliminary data.</text>
</comment>
<reference evidence="1 2" key="1">
    <citation type="submission" date="2016-10" db="EMBL/GenBank/DDBJ databases">
        <authorList>
            <person name="Varghese N."/>
            <person name="Submissions S."/>
        </authorList>
    </citation>
    <scope>NUCLEOTIDE SEQUENCE [LARGE SCALE GENOMIC DNA]</scope>
    <source>
        <strain evidence="1 2">CGMCC 1.8499</strain>
    </source>
</reference>
<gene>
    <name evidence="1" type="ORF">SAMN04487854_10539</name>
</gene>
<evidence type="ECO:0000313" key="1">
    <source>
        <dbReference type="EMBL" id="SFT57503.1"/>
    </source>
</evidence>
<accession>A0ABY1GDY4</accession>